<reference evidence="9" key="1">
    <citation type="journal article" date="2019" name="Int. J. Syst. Evol. Microbiol.">
        <title>The Global Catalogue of Microorganisms (GCM) 10K type strain sequencing project: providing services to taxonomists for standard genome sequencing and annotation.</title>
        <authorList>
            <consortium name="The Broad Institute Genomics Platform"/>
            <consortium name="The Broad Institute Genome Sequencing Center for Infectious Disease"/>
            <person name="Wu L."/>
            <person name="Ma J."/>
        </authorList>
    </citation>
    <scope>NUCLEOTIDE SEQUENCE [LARGE SCALE GENOMIC DNA]</scope>
    <source>
        <strain evidence="9">CGMCC 4.7643</strain>
    </source>
</reference>
<dbReference type="Gene3D" id="1.20.1720.10">
    <property type="entry name" value="Multidrug resistance protein D"/>
    <property type="match status" value="1"/>
</dbReference>
<dbReference type="Gene3D" id="1.20.1250.20">
    <property type="entry name" value="MFS general substrate transporter like domains"/>
    <property type="match status" value="1"/>
</dbReference>
<feature type="transmembrane region" description="Helical" evidence="6">
    <location>
        <begin position="138"/>
        <end position="163"/>
    </location>
</feature>
<feature type="compositionally biased region" description="Low complexity" evidence="5">
    <location>
        <begin position="460"/>
        <end position="477"/>
    </location>
</feature>
<feature type="transmembrane region" description="Helical" evidence="6">
    <location>
        <begin position="434"/>
        <end position="453"/>
    </location>
</feature>
<feature type="compositionally biased region" description="Basic residues" evidence="5">
    <location>
        <begin position="478"/>
        <end position="488"/>
    </location>
</feature>
<sequence>MTLLRSPATARRLLLPIILSGTFVQLFSVTVMQVGVVDMRRDLGAGAGTGELVLAGYTLTYACSLIVSARLGDRYGHRRMFVAGMALFTAASIGAAAAPTAWVLIAGRLLQGFGSGLMAPQILSIIQSAVPPHRRPAALSAFGATMAAASLAGPVLGGVLIQLNPLGLGWRAAMLLTVPVGIAALVVSPALPPVRGEREAKRLDPVGASLSLAGFALLVLPLTMGRDAGWPLWTWASLALAVLLLTGFAVSQRSAADPLIHRSALAEPATRWGLGIVLVFNAGVPSFTLLLSMHLQGVQGWSPLQTGLGITPYALGALAGSGIANSLGKRFGPLALAASSLTMGFVSLVVPVAIDGHDLLWVYWLALCLGGAGFGVFTASAFTQIIAKVRPEAATSVSGLLPTAQQLGGTLGVALAGIAYSAPSGNSGDALWHAMTYEAAVFTLAAICAVGLARRATRTAPAQRGTAPAVPAPATATGHRRTRPGHAP</sequence>
<dbReference type="PROSITE" id="PS50850">
    <property type="entry name" value="MFS"/>
    <property type="match status" value="1"/>
</dbReference>
<evidence type="ECO:0000256" key="3">
    <source>
        <dbReference type="ARBA" id="ARBA00022989"/>
    </source>
</evidence>
<proteinExistence type="predicted"/>
<feature type="transmembrane region" description="Helical" evidence="6">
    <location>
        <begin position="399"/>
        <end position="422"/>
    </location>
</feature>
<dbReference type="EMBL" id="JBHUKU010000014">
    <property type="protein sequence ID" value="MFD2462088.1"/>
    <property type="molecule type" value="Genomic_DNA"/>
</dbReference>
<keyword evidence="3 6" id="KW-1133">Transmembrane helix</keyword>
<dbReference type="RefSeq" id="WP_345391534.1">
    <property type="nucleotide sequence ID" value="NZ_BAABHG010000004.1"/>
</dbReference>
<dbReference type="Pfam" id="PF07690">
    <property type="entry name" value="MFS_1"/>
    <property type="match status" value="1"/>
</dbReference>
<keyword evidence="4 6" id="KW-0472">Membrane</keyword>
<feature type="transmembrane region" description="Helical" evidence="6">
    <location>
        <begin position="230"/>
        <end position="251"/>
    </location>
</feature>
<organism evidence="8 9">
    <name type="scientific">Amycolatopsis samaneae</name>
    <dbReference type="NCBI Taxonomy" id="664691"/>
    <lineage>
        <taxon>Bacteria</taxon>
        <taxon>Bacillati</taxon>
        <taxon>Actinomycetota</taxon>
        <taxon>Actinomycetes</taxon>
        <taxon>Pseudonocardiales</taxon>
        <taxon>Pseudonocardiaceae</taxon>
        <taxon>Amycolatopsis</taxon>
    </lineage>
</organism>
<feature type="transmembrane region" description="Helical" evidence="6">
    <location>
        <begin position="169"/>
        <end position="191"/>
    </location>
</feature>
<evidence type="ECO:0000313" key="9">
    <source>
        <dbReference type="Proteomes" id="UP001597419"/>
    </source>
</evidence>
<dbReference type="InterPro" id="IPR036259">
    <property type="entry name" value="MFS_trans_sf"/>
</dbReference>
<dbReference type="InterPro" id="IPR011701">
    <property type="entry name" value="MFS"/>
</dbReference>
<feature type="transmembrane region" description="Helical" evidence="6">
    <location>
        <begin position="52"/>
        <end position="69"/>
    </location>
</feature>
<dbReference type="PANTHER" id="PTHR42718:SF39">
    <property type="entry name" value="ACTINORHODIN TRANSPORTER-RELATED"/>
    <property type="match status" value="1"/>
</dbReference>
<feature type="transmembrane region" description="Helical" evidence="6">
    <location>
        <begin position="81"/>
        <end position="103"/>
    </location>
</feature>
<dbReference type="Proteomes" id="UP001597419">
    <property type="component" value="Unassembled WGS sequence"/>
</dbReference>
<evidence type="ECO:0000256" key="5">
    <source>
        <dbReference type="SAM" id="MobiDB-lite"/>
    </source>
</evidence>
<name>A0ABW5GMG7_9PSEU</name>
<feature type="transmembrane region" description="Helical" evidence="6">
    <location>
        <begin position="360"/>
        <end position="387"/>
    </location>
</feature>
<feature type="transmembrane region" description="Helical" evidence="6">
    <location>
        <begin position="307"/>
        <end position="327"/>
    </location>
</feature>
<feature type="region of interest" description="Disordered" evidence="5">
    <location>
        <begin position="460"/>
        <end position="488"/>
    </location>
</feature>
<evidence type="ECO:0000256" key="6">
    <source>
        <dbReference type="SAM" id="Phobius"/>
    </source>
</evidence>
<keyword evidence="2 6" id="KW-0812">Transmembrane</keyword>
<gene>
    <name evidence="8" type="ORF">ACFSYJ_26005</name>
</gene>
<dbReference type="SUPFAM" id="SSF103473">
    <property type="entry name" value="MFS general substrate transporter"/>
    <property type="match status" value="1"/>
</dbReference>
<feature type="transmembrane region" description="Helical" evidence="6">
    <location>
        <begin position="334"/>
        <end position="354"/>
    </location>
</feature>
<keyword evidence="9" id="KW-1185">Reference proteome</keyword>
<dbReference type="InterPro" id="IPR020846">
    <property type="entry name" value="MFS_dom"/>
</dbReference>
<dbReference type="PANTHER" id="PTHR42718">
    <property type="entry name" value="MAJOR FACILITATOR SUPERFAMILY MULTIDRUG TRANSPORTER MFSC"/>
    <property type="match status" value="1"/>
</dbReference>
<evidence type="ECO:0000256" key="1">
    <source>
        <dbReference type="ARBA" id="ARBA00004651"/>
    </source>
</evidence>
<evidence type="ECO:0000256" key="2">
    <source>
        <dbReference type="ARBA" id="ARBA00022692"/>
    </source>
</evidence>
<feature type="domain" description="Major facilitator superfamily (MFS) profile" evidence="7">
    <location>
        <begin position="14"/>
        <end position="457"/>
    </location>
</feature>
<feature type="transmembrane region" description="Helical" evidence="6">
    <location>
        <begin position="203"/>
        <end position="224"/>
    </location>
</feature>
<feature type="transmembrane region" description="Helical" evidence="6">
    <location>
        <begin position="12"/>
        <end position="32"/>
    </location>
</feature>
<accession>A0ABW5GMG7</accession>
<evidence type="ECO:0000256" key="4">
    <source>
        <dbReference type="ARBA" id="ARBA00023136"/>
    </source>
</evidence>
<evidence type="ECO:0000259" key="7">
    <source>
        <dbReference type="PROSITE" id="PS50850"/>
    </source>
</evidence>
<dbReference type="CDD" id="cd17321">
    <property type="entry name" value="MFS_MMR_MDR_like"/>
    <property type="match status" value="1"/>
</dbReference>
<comment type="subcellular location">
    <subcellularLocation>
        <location evidence="1">Cell membrane</location>
        <topology evidence="1">Multi-pass membrane protein</topology>
    </subcellularLocation>
</comment>
<evidence type="ECO:0000313" key="8">
    <source>
        <dbReference type="EMBL" id="MFD2462088.1"/>
    </source>
</evidence>
<feature type="transmembrane region" description="Helical" evidence="6">
    <location>
        <begin position="272"/>
        <end position="295"/>
    </location>
</feature>
<comment type="caution">
    <text evidence="8">The sequence shown here is derived from an EMBL/GenBank/DDBJ whole genome shotgun (WGS) entry which is preliminary data.</text>
</comment>
<protein>
    <submittedName>
        <fullName evidence="8">MFS transporter</fullName>
    </submittedName>
</protein>
<feature type="transmembrane region" description="Helical" evidence="6">
    <location>
        <begin position="109"/>
        <end position="126"/>
    </location>
</feature>